<evidence type="ECO:0000259" key="1">
    <source>
        <dbReference type="SMART" id="SM00843"/>
    </source>
</evidence>
<dbReference type="RefSeq" id="WP_359658832.1">
    <property type="nucleotide sequence ID" value="NZ_JBEXZP010000413.1"/>
</dbReference>
<dbReference type="InterPro" id="IPR018541">
    <property type="entry name" value="Ftsk_gamma"/>
</dbReference>
<sequence>MATVDLLYAATQLVTEARLASPSMIQRNVLNKHGVRITFSTANQLLAQMRHSGIIGPAREGSRPSDVLMEWEQAREALAAEHGGSYDPSHHATA</sequence>
<reference evidence="2 3" key="1">
    <citation type="submission" date="2024-06" db="EMBL/GenBank/DDBJ databases">
        <title>The Natural Products Discovery Center: Release of the First 8490 Sequenced Strains for Exploring Actinobacteria Biosynthetic Diversity.</title>
        <authorList>
            <person name="Kalkreuter E."/>
            <person name="Kautsar S.A."/>
            <person name="Yang D."/>
            <person name="Bader C.D."/>
            <person name="Teijaro C.N."/>
            <person name="Fluegel L."/>
            <person name="Davis C.M."/>
            <person name="Simpson J.R."/>
            <person name="Lauterbach L."/>
            <person name="Steele A.D."/>
            <person name="Gui C."/>
            <person name="Meng S."/>
            <person name="Li G."/>
            <person name="Viehrig K."/>
            <person name="Ye F."/>
            <person name="Su P."/>
            <person name="Kiefer A.F."/>
            <person name="Nichols A."/>
            <person name="Cepeda A.J."/>
            <person name="Yan W."/>
            <person name="Fan B."/>
            <person name="Jiang Y."/>
            <person name="Adhikari A."/>
            <person name="Zheng C.-J."/>
            <person name="Schuster L."/>
            <person name="Cowan T.M."/>
            <person name="Smanski M.J."/>
            <person name="Chevrette M.G."/>
            <person name="De Carvalho L.P.S."/>
            <person name="Shen B."/>
        </authorList>
    </citation>
    <scope>NUCLEOTIDE SEQUENCE [LARGE SCALE GENOMIC DNA]</scope>
    <source>
        <strain evidence="2 3">NPDC006337</strain>
    </source>
</reference>
<comment type="caution">
    <text evidence="2">The sequence shown here is derived from an EMBL/GenBank/DDBJ whole genome shotgun (WGS) entry which is preliminary data.</text>
</comment>
<accession>A0ABV2WC64</accession>
<evidence type="ECO:0000313" key="2">
    <source>
        <dbReference type="EMBL" id="MEU0710954.1"/>
    </source>
</evidence>
<dbReference type="Gene3D" id="1.10.10.10">
    <property type="entry name" value="Winged helix-like DNA-binding domain superfamily/Winged helix DNA-binding domain"/>
    <property type="match status" value="1"/>
</dbReference>
<organism evidence="2 3">
    <name type="scientific">Streptomyces lavendulocolor</name>
    <dbReference type="NCBI Taxonomy" id="67316"/>
    <lineage>
        <taxon>Bacteria</taxon>
        <taxon>Bacillati</taxon>
        <taxon>Actinomycetota</taxon>
        <taxon>Actinomycetes</taxon>
        <taxon>Kitasatosporales</taxon>
        <taxon>Streptomycetaceae</taxon>
        <taxon>Streptomyces</taxon>
    </lineage>
</organism>
<name>A0ABV2WC64_9ACTN</name>
<dbReference type="Proteomes" id="UP001550378">
    <property type="component" value="Unassembled WGS sequence"/>
</dbReference>
<gene>
    <name evidence="2" type="ORF">ABZ508_26685</name>
</gene>
<evidence type="ECO:0000313" key="3">
    <source>
        <dbReference type="Proteomes" id="UP001550378"/>
    </source>
</evidence>
<feature type="domain" description="FtsK gamma" evidence="1">
    <location>
        <begin position="1"/>
        <end position="72"/>
    </location>
</feature>
<protein>
    <submittedName>
        <fullName evidence="2">DNA translocase FtsK</fullName>
    </submittedName>
</protein>
<dbReference type="InterPro" id="IPR036390">
    <property type="entry name" value="WH_DNA-bd_sf"/>
</dbReference>
<dbReference type="EMBL" id="JBEXZR010000029">
    <property type="protein sequence ID" value="MEU0710954.1"/>
    <property type="molecule type" value="Genomic_DNA"/>
</dbReference>
<dbReference type="SMART" id="SM00843">
    <property type="entry name" value="Ftsk_gamma"/>
    <property type="match status" value="1"/>
</dbReference>
<dbReference type="InterPro" id="IPR036388">
    <property type="entry name" value="WH-like_DNA-bd_sf"/>
</dbReference>
<keyword evidence="3" id="KW-1185">Reference proteome</keyword>
<proteinExistence type="predicted"/>
<dbReference type="Pfam" id="PF09397">
    <property type="entry name" value="FtsK_gamma"/>
    <property type="match status" value="1"/>
</dbReference>
<dbReference type="SUPFAM" id="SSF46785">
    <property type="entry name" value="Winged helix' DNA-binding domain"/>
    <property type="match status" value="1"/>
</dbReference>